<evidence type="ECO:0000313" key="2">
    <source>
        <dbReference type="EMBL" id="AFK19812.1"/>
    </source>
</evidence>
<gene>
    <name evidence="2" type="ordered locus">HFX_2121</name>
    <name evidence="3" type="ORF">BM92_11355</name>
    <name evidence="4" type="ORF">C439_12399</name>
    <name evidence="5" type="ORF">E6P09_01085</name>
</gene>
<reference evidence="3 8" key="4">
    <citation type="submission" date="2014-04" db="EMBL/GenBank/DDBJ databases">
        <title>Transcriptional profiles of Haloferax mediterranei on the basis of nitrogen availability.</title>
        <authorList>
            <person name="Bautista V."/>
        </authorList>
    </citation>
    <scope>NUCLEOTIDE SEQUENCE [LARGE SCALE GENOMIC DNA]</scope>
    <source>
        <strain evidence="3">ATCC 33500</strain>
        <strain evidence="8">ATCC 33500 / DSM 1411 / JCM 8866 / NBRC 14739 / NCIMB 2177 / R-4</strain>
    </source>
</reference>
<feature type="transmembrane region" description="Helical" evidence="1">
    <location>
        <begin position="22"/>
        <end position="42"/>
    </location>
</feature>
<evidence type="ECO:0000313" key="4">
    <source>
        <dbReference type="EMBL" id="ELZ99774.1"/>
    </source>
</evidence>
<proteinExistence type="predicted"/>
<sequence>MASDLEATVNGLFGKDELNRPVLTPALVFTLTLISITVGIYAGLTFAPDGGLGLLSSIAGILLGGAVIAPVCILLLYFE</sequence>
<evidence type="ECO:0000313" key="9">
    <source>
        <dbReference type="Proteomes" id="UP000299011"/>
    </source>
</evidence>
<dbReference type="AlphaFoldDB" id="I3R6F2"/>
<reference evidence="2" key="5">
    <citation type="submission" date="2014-05" db="EMBL/GenBank/DDBJ databases">
        <authorList>
            <person name="Wang L."/>
            <person name="Yang H."/>
            <person name="Xiang H."/>
        </authorList>
    </citation>
    <scope>NUCLEOTIDE SEQUENCE</scope>
    <source>
        <strain evidence="2">CGMCC 1.2087</strain>
    </source>
</reference>
<protein>
    <submittedName>
        <fullName evidence="2">Uncharacterized protein</fullName>
    </submittedName>
</protein>
<evidence type="ECO:0000313" key="3">
    <source>
        <dbReference type="EMBL" id="AHZ23196.1"/>
    </source>
</evidence>
<dbReference type="Proteomes" id="UP000006469">
    <property type="component" value="Chromosome"/>
</dbReference>
<dbReference type="Proteomes" id="UP000027075">
    <property type="component" value="Chromosome"/>
</dbReference>
<organism evidence="2 6">
    <name type="scientific">Haloferax mediterranei (strain ATCC 33500 / DSM 1411 / JCM 8866 / NBRC 14739 / NCIMB 2177 / R-4)</name>
    <name type="common">Halobacterium mediterranei</name>
    <dbReference type="NCBI Taxonomy" id="523841"/>
    <lineage>
        <taxon>Archaea</taxon>
        <taxon>Methanobacteriati</taxon>
        <taxon>Methanobacteriota</taxon>
        <taxon>Stenosarchaea group</taxon>
        <taxon>Halobacteria</taxon>
        <taxon>Halobacteriales</taxon>
        <taxon>Haloferacaceae</taxon>
        <taxon>Haloferax</taxon>
    </lineage>
</organism>
<dbReference type="EMBL" id="CP007551">
    <property type="protein sequence ID" value="AHZ23196.1"/>
    <property type="molecule type" value="Genomic_DNA"/>
</dbReference>
<evidence type="ECO:0000256" key="1">
    <source>
        <dbReference type="SAM" id="Phobius"/>
    </source>
</evidence>
<evidence type="ECO:0000313" key="7">
    <source>
        <dbReference type="Proteomes" id="UP000011603"/>
    </source>
</evidence>
<dbReference type="PATRIC" id="fig|523841.21.peg.2503"/>
<evidence type="ECO:0000313" key="5">
    <source>
        <dbReference type="EMBL" id="QCQ73943.1"/>
    </source>
</evidence>
<reference evidence="4 7" key="3">
    <citation type="journal article" date="2014" name="PLoS Genet.">
        <title>Phylogenetically driven sequencing of extremely halophilic archaea reveals strategies for static and dynamic osmo-response.</title>
        <authorList>
            <person name="Becker E.A."/>
            <person name="Seitzer P.M."/>
            <person name="Tritt A."/>
            <person name="Larsen D."/>
            <person name="Krusor M."/>
            <person name="Yao A.I."/>
            <person name="Wu D."/>
            <person name="Madern D."/>
            <person name="Eisen J.A."/>
            <person name="Darling A.E."/>
            <person name="Facciotti M.T."/>
        </authorList>
    </citation>
    <scope>NUCLEOTIDE SEQUENCE [LARGE SCALE GENOMIC DNA]</scope>
    <source>
        <strain evidence="4">ATCC 33500</strain>
        <strain evidence="7">ATCC 33500 / DSM 1411 / JCM 8866 / NBRC 14739 / NCIMB 2177 / R-4</strain>
    </source>
</reference>
<keyword evidence="1" id="KW-0472">Membrane</keyword>
<dbReference type="GeneID" id="40154968"/>
<dbReference type="PaxDb" id="523841-HFX_2121"/>
<dbReference type="EMBL" id="AOLO01000010">
    <property type="protein sequence ID" value="ELZ99774.1"/>
    <property type="molecule type" value="Genomic_DNA"/>
</dbReference>
<dbReference type="EMBL" id="CP001868">
    <property type="protein sequence ID" value="AFK19812.1"/>
    <property type="molecule type" value="Genomic_DNA"/>
</dbReference>
<keyword evidence="1" id="KW-1133">Transmembrane helix</keyword>
<reference evidence="2 6" key="2">
    <citation type="journal article" date="2012" name="J. Bacteriol.">
        <title>Complete genome sequence of the metabolically versatile halophilic archaeon Haloferax mediterranei, a poly(3-hydroxybutyrate-co-3-hydroxyvalerate) producer.</title>
        <authorList>
            <person name="Han J."/>
            <person name="Zhang F."/>
            <person name="Hou J."/>
            <person name="Liu X."/>
            <person name="Li M."/>
            <person name="Liu H."/>
            <person name="Cai L."/>
            <person name="Zhang B."/>
            <person name="Chen Y."/>
            <person name="Zhou J."/>
            <person name="Hu S."/>
            <person name="Xiang H."/>
        </authorList>
    </citation>
    <scope>NUCLEOTIDE SEQUENCE [LARGE SCALE GENOMIC DNA]</scope>
    <source>
        <strain evidence="6">ATCC 33500 / DSM 1411 / JCM 8866 / NBRC 14739 / NCIMB 2177 / R-4</strain>
        <strain evidence="2">CGMCC 1.2087</strain>
    </source>
</reference>
<name>I3R6F2_HALMT</name>
<dbReference type="RefSeq" id="WP_004059529.1">
    <property type="nucleotide sequence ID" value="NC_017941.2"/>
</dbReference>
<reference evidence="2" key="1">
    <citation type="journal article" date="2012" name="Appl. Environ. Microbiol.">
        <title>Identification of the haloarchaeal phasin (PhaP) that functions in polyhydroxyalkanoate accumulation and granule formation in Haloferax mediterranei.</title>
        <authorList>
            <person name="Cai S."/>
            <person name="Cai L."/>
            <person name="Liu H."/>
            <person name="Liu X."/>
            <person name="Han J."/>
            <person name="Zhou J."/>
            <person name="Xiang H."/>
        </authorList>
    </citation>
    <scope>NUCLEOTIDE SEQUENCE</scope>
    <source>
        <strain evidence="2">CGMCC 1.2087</strain>
    </source>
</reference>
<dbReference type="HOGENOM" id="CLU_2597588_0_0_2"/>
<dbReference type="EMBL" id="CP039139">
    <property type="protein sequence ID" value="QCQ73943.1"/>
    <property type="molecule type" value="Genomic_DNA"/>
</dbReference>
<dbReference type="Proteomes" id="UP000011603">
    <property type="component" value="Unassembled WGS sequence"/>
</dbReference>
<keyword evidence="1" id="KW-0812">Transmembrane</keyword>
<dbReference type="KEGG" id="hme:HFX_2121"/>
<keyword evidence="7" id="KW-1185">Reference proteome</keyword>
<dbReference type="Proteomes" id="UP000299011">
    <property type="component" value="Chromosome"/>
</dbReference>
<feature type="transmembrane region" description="Helical" evidence="1">
    <location>
        <begin position="54"/>
        <end position="78"/>
    </location>
</feature>
<evidence type="ECO:0000313" key="8">
    <source>
        <dbReference type="Proteomes" id="UP000027075"/>
    </source>
</evidence>
<accession>I3R6F2</accession>
<evidence type="ECO:0000313" key="6">
    <source>
        <dbReference type="Proteomes" id="UP000006469"/>
    </source>
</evidence>
<reference evidence="5 9" key="6">
    <citation type="submission" date="2019-04" db="EMBL/GenBank/DDBJ databases">
        <title>Methylomes of two halophilic Archaea, Haloarcula marismortui and Haloferax mediterranei.</title>
        <authorList>
            <person name="DasSarma S."/>
            <person name="DasSarma P."/>
            <person name="DasSarma S."/>
            <person name="Fomenkov A."/>
            <person name="Vincze T."/>
            <person name="Anton B.P."/>
            <person name="Roberts R.J."/>
        </authorList>
    </citation>
    <scope>NUCLEOTIDE SEQUENCE [LARGE SCALE GENOMIC DNA]</scope>
    <source>
        <strain evidence="5">ATCC 33500</strain>
        <strain evidence="9">ATCC 33500 / DSM 1411 / JCM 8866 / NBRC 14739 / NCIMB 2177 / R-4</strain>
    </source>
</reference>